<evidence type="ECO:0000313" key="2">
    <source>
        <dbReference type="Proteomes" id="UP001227101"/>
    </source>
</evidence>
<dbReference type="NCBIfam" id="NF038399">
    <property type="entry name" value="NH_RiPP_Os17"/>
    <property type="match status" value="1"/>
</dbReference>
<name>A0ABY8XZ97_9PSEU</name>
<gene>
    <name evidence="1" type="ORF">QP939_21780</name>
</gene>
<dbReference type="RefSeq" id="WP_285458653.1">
    <property type="nucleotide sequence ID" value="NZ_CP127173.1"/>
</dbReference>
<proteinExistence type="predicted"/>
<sequence length="108" mass="11819">MSNSTREYTAAQLAEAAKVAQIMDAVVGRLTYDKDFAAALANNPGEALANAGLRMEKEAVEVLMATDPERFDRSCEALFDLVDSDFLHKLVMPSCNPNLVPEHQYDVA</sequence>
<evidence type="ECO:0000313" key="1">
    <source>
        <dbReference type="EMBL" id="WIV61040.1"/>
    </source>
</evidence>
<reference evidence="1 2" key="1">
    <citation type="submission" date="2023-06" db="EMBL/GenBank/DDBJ databases">
        <authorList>
            <person name="Oyuntsetseg B."/>
            <person name="Kim S.B."/>
        </authorList>
    </citation>
    <scope>NUCLEOTIDE SEQUENCE [LARGE SCALE GENOMIC DNA]</scope>
    <source>
        <strain evidence="1 2">2-2</strain>
    </source>
</reference>
<organism evidence="1 2">
    <name type="scientific">Amycolatopsis nalaikhensis</name>
    <dbReference type="NCBI Taxonomy" id="715472"/>
    <lineage>
        <taxon>Bacteria</taxon>
        <taxon>Bacillati</taxon>
        <taxon>Actinomycetota</taxon>
        <taxon>Actinomycetes</taxon>
        <taxon>Pseudonocardiales</taxon>
        <taxon>Pseudonocardiaceae</taxon>
        <taxon>Amycolatopsis</taxon>
    </lineage>
</organism>
<keyword evidence="2" id="KW-1185">Reference proteome</keyword>
<dbReference type="EMBL" id="CP127173">
    <property type="protein sequence ID" value="WIV61040.1"/>
    <property type="molecule type" value="Genomic_DNA"/>
</dbReference>
<dbReference type="SUPFAM" id="SSF56209">
    <property type="entry name" value="Nitrile hydratase alpha chain"/>
    <property type="match status" value="1"/>
</dbReference>
<dbReference type="Proteomes" id="UP001227101">
    <property type="component" value="Chromosome"/>
</dbReference>
<protein>
    <submittedName>
        <fullName evidence="1">Os1348 family NHLP clan protein</fullName>
    </submittedName>
</protein>
<dbReference type="InterPro" id="IPR036648">
    <property type="entry name" value="CN_Hdrase_a/SCN_Hdrase_g_sf"/>
</dbReference>
<accession>A0ABY8XZ97</accession>